<evidence type="ECO:0000313" key="1">
    <source>
        <dbReference type="EMBL" id="CAG8758789.1"/>
    </source>
</evidence>
<reference evidence="1" key="1">
    <citation type="submission" date="2021-06" db="EMBL/GenBank/DDBJ databases">
        <authorList>
            <person name="Kallberg Y."/>
            <person name="Tangrot J."/>
            <person name="Rosling A."/>
        </authorList>
    </citation>
    <scope>NUCLEOTIDE SEQUENCE</scope>
    <source>
        <strain evidence="1">UK204</strain>
    </source>
</reference>
<evidence type="ECO:0000313" key="2">
    <source>
        <dbReference type="Proteomes" id="UP000789570"/>
    </source>
</evidence>
<proteinExistence type="predicted"/>
<sequence length="221" mass="24945">IIVDESALIKPKFEVKQVKVTNTTDNGEIDYTTGYDVVDAKIPMSTVTKIIDMKPIAVLHLNYRSVDWLAKIGFPMPILNNNVVMEQPREIIEIDVDSTKRIMEINNNNVDPTKGVMNDNIKVDQTTEFMEILDPKKDFKIGKIGNINVDSTTEFMEILDPKKDFKIGKIGNTNVDSTTEFMEILDPTKDFKIGKIGNINVDSTTEFVEILTKGIMNDNIN</sequence>
<name>A0A9N9IZJ7_9GLOM</name>
<protein>
    <submittedName>
        <fullName evidence="1">10212_t:CDS:1</fullName>
    </submittedName>
</protein>
<comment type="caution">
    <text evidence="1">The sequence shown here is derived from an EMBL/GenBank/DDBJ whole genome shotgun (WGS) entry which is preliminary data.</text>
</comment>
<dbReference type="EMBL" id="CAJVPQ010021620">
    <property type="protein sequence ID" value="CAG8758789.1"/>
    <property type="molecule type" value="Genomic_DNA"/>
</dbReference>
<feature type="non-terminal residue" evidence="1">
    <location>
        <position position="1"/>
    </location>
</feature>
<organism evidence="1 2">
    <name type="scientific">Funneliformis caledonium</name>
    <dbReference type="NCBI Taxonomy" id="1117310"/>
    <lineage>
        <taxon>Eukaryota</taxon>
        <taxon>Fungi</taxon>
        <taxon>Fungi incertae sedis</taxon>
        <taxon>Mucoromycota</taxon>
        <taxon>Glomeromycotina</taxon>
        <taxon>Glomeromycetes</taxon>
        <taxon>Glomerales</taxon>
        <taxon>Glomeraceae</taxon>
        <taxon>Funneliformis</taxon>
    </lineage>
</organism>
<dbReference type="Proteomes" id="UP000789570">
    <property type="component" value="Unassembled WGS sequence"/>
</dbReference>
<feature type="non-terminal residue" evidence="1">
    <location>
        <position position="221"/>
    </location>
</feature>
<dbReference type="AlphaFoldDB" id="A0A9N9IZJ7"/>
<dbReference type="OrthoDB" id="2325779at2759"/>
<gene>
    <name evidence="1" type="ORF">FCALED_LOCUS16788</name>
</gene>
<accession>A0A9N9IZJ7</accession>
<keyword evidence="2" id="KW-1185">Reference proteome</keyword>